<feature type="transmembrane region" description="Helical" evidence="1">
    <location>
        <begin position="52"/>
        <end position="72"/>
    </location>
</feature>
<sequence>MPASPPTIRLRPVFVVMALGCSALFLIGPLVVAVFVAIFAPLNVSMYMAPGAIGFAVIMAWAMSSSVQWVELDNGVLRARRLLTRKIVTHRVRDIVAVKPLNSNAMGPLENALADRMMGTSNRGYELRFRDGSKLGLVRGDMAGLDEFLKVLAAEIAY</sequence>
<evidence type="ECO:0008006" key="4">
    <source>
        <dbReference type="Google" id="ProtNLM"/>
    </source>
</evidence>
<name>A0ABS5BRE7_9BACT</name>
<keyword evidence="1" id="KW-0472">Membrane</keyword>
<proteinExistence type="predicted"/>
<evidence type="ECO:0000313" key="2">
    <source>
        <dbReference type="EMBL" id="MBP3956286.1"/>
    </source>
</evidence>
<dbReference type="Proteomes" id="UP000676565">
    <property type="component" value="Unassembled WGS sequence"/>
</dbReference>
<comment type="caution">
    <text evidence="2">The sequence shown here is derived from an EMBL/GenBank/DDBJ whole genome shotgun (WGS) entry which is preliminary data.</text>
</comment>
<feature type="transmembrane region" description="Helical" evidence="1">
    <location>
        <begin position="12"/>
        <end position="40"/>
    </location>
</feature>
<evidence type="ECO:0000256" key="1">
    <source>
        <dbReference type="SAM" id="Phobius"/>
    </source>
</evidence>
<gene>
    <name evidence="2" type="ORF">J8F10_13430</name>
</gene>
<keyword evidence="1" id="KW-1133">Transmembrane helix</keyword>
<evidence type="ECO:0000313" key="3">
    <source>
        <dbReference type="Proteomes" id="UP000676565"/>
    </source>
</evidence>
<organism evidence="2 3">
    <name type="scientific">Gemmata palustris</name>
    <dbReference type="NCBI Taxonomy" id="2822762"/>
    <lineage>
        <taxon>Bacteria</taxon>
        <taxon>Pseudomonadati</taxon>
        <taxon>Planctomycetota</taxon>
        <taxon>Planctomycetia</taxon>
        <taxon>Gemmatales</taxon>
        <taxon>Gemmataceae</taxon>
        <taxon>Gemmata</taxon>
    </lineage>
</organism>
<keyword evidence="1" id="KW-0812">Transmembrane</keyword>
<keyword evidence="3" id="KW-1185">Reference proteome</keyword>
<dbReference type="RefSeq" id="WP_210654306.1">
    <property type="nucleotide sequence ID" value="NZ_JAGKQQ010000001.1"/>
</dbReference>
<protein>
    <recommendedName>
        <fullName evidence="4">PH domain-containing protein</fullName>
    </recommendedName>
</protein>
<accession>A0ABS5BRE7</accession>
<reference evidence="2 3" key="1">
    <citation type="submission" date="2021-04" db="EMBL/GenBank/DDBJ databases">
        <authorList>
            <person name="Ivanova A."/>
        </authorList>
    </citation>
    <scope>NUCLEOTIDE SEQUENCE [LARGE SCALE GENOMIC DNA]</scope>
    <source>
        <strain evidence="2 3">G18</strain>
    </source>
</reference>
<dbReference type="EMBL" id="JAGKQQ010000001">
    <property type="protein sequence ID" value="MBP3956286.1"/>
    <property type="molecule type" value="Genomic_DNA"/>
</dbReference>